<dbReference type="AlphaFoldDB" id="A0A9N7JJK4"/>
<name>A0A9N7JJK4_CLOSE</name>
<organism evidence="1 2">
    <name type="scientific">Clostridium septicum</name>
    <dbReference type="NCBI Taxonomy" id="1504"/>
    <lineage>
        <taxon>Bacteria</taxon>
        <taxon>Bacillati</taxon>
        <taxon>Bacillota</taxon>
        <taxon>Clostridia</taxon>
        <taxon>Eubacteriales</taxon>
        <taxon>Clostridiaceae</taxon>
        <taxon>Clostridium</taxon>
    </lineage>
</organism>
<evidence type="ECO:0000313" key="2">
    <source>
        <dbReference type="Proteomes" id="UP000280586"/>
    </source>
</evidence>
<dbReference type="Proteomes" id="UP000280586">
    <property type="component" value="Chromosome"/>
</dbReference>
<dbReference type="Pfam" id="PF14056">
    <property type="entry name" value="DUF4250"/>
    <property type="match status" value="1"/>
</dbReference>
<dbReference type="InterPro" id="IPR025346">
    <property type="entry name" value="DUF4250"/>
</dbReference>
<dbReference type="RefSeq" id="WP_066678445.1">
    <property type="nucleotide sequence ID" value="NZ_CABMIZ010000043.1"/>
</dbReference>
<evidence type="ECO:0000313" key="1">
    <source>
        <dbReference type="EMBL" id="AYE33505.1"/>
    </source>
</evidence>
<dbReference type="GeneID" id="303559648"/>
<dbReference type="KEGG" id="csep:CP523_03005"/>
<accession>A0A9N7JJK4</accession>
<dbReference type="EMBL" id="CP023671">
    <property type="protein sequence ID" value="AYE33505.1"/>
    <property type="molecule type" value="Genomic_DNA"/>
</dbReference>
<dbReference type="OrthoDB" id="6636823at2"/>
<gene>
    <name evidence="1" type="ORF">CP523_03005</name>
</gene>
<protein>
    <submittedName>
        <fullName evidence="1">DUF4250 domain-containing protein</fullName>
    </submittedName>
</protein>
<proteinExistence type="predicted"/>
<sequence length="62" mass="7208">MDRESILSMDPNILVSMVNMKLRDLYSSLEAFCEDIGIESKELEDKLSAVGYNYEKKQNQFK</sequence>
<reference evidence="1 2" key="1">
    <citation type="submission" date="2017-09" db="EMBL/GenBank/DDBJ databases">
        <authorList>
            <person name="Thomas P."/>
            <person name="Seyboldt C."/>
        </authorList>
    </citation>
    <scope>NUCLEOTIDE SEQUENCE [LARGE SCALE GENOMIC DNA]</scope>
    <source>
        <strain evidence="1 2">DSM 7534</strain>
    </source>
</reference>